<proteinExistence type="inferred from homology"/>
<evidence type="ECO:0000256" key="2">
    <source>
        <dbReference type="SAM" id="MobiDB-lite"/>
    </source>
</evidence>
<comment type="similarity">
    <text evidence="1">Belongs to the intimin/invasin family.</text>
</comment>
<accession>A0A1B8QLL2</accession>
<keyword evidence="6" id="KW-1185">Reference proteome</keyword>
<evidence type="ECO:0000256" key="1">
    <source>
        <dbReference type="ARBA" id="ARBA00010116"/>
    </source>
</evidence>
<reference evidence="5 6" key="1">
    <citation type="submission" date="2016-06" db="EMBL/GenBank/DDBJ databases">
        <title>Draft genome of Moraxella atlantae CCUG 59586.</title>
        <authorList>
            <person name="Salva-Serra F."/>
            <person name="Engstrom-Jakobsson H."/>
            <person name="Thorell K."/>
            <person name="Gonzales-Siles L."/>
            <person name="Karlsson R."/>
            <person name="Boulund F."/>
            <person name="Engstrand L."/>
            <person name="Kristiansson E."/>
            <person name="Moore E."/>
        </authorList>
    </citation>
    <scope>NUCLEOTIDE SEQUENCE [LARGE SCALE GENOMIC DNA]</scope>
    <source>
        <strain evidence="5 6">CCUG 59586</strain>
    </source>
</reference>
<dbReference type="Gene3D" id="2.60.40.10">
    <property type="entry name" value="Immunoglobulins"/>
    <property type="match status" value="11"/>
</dbReference>
<dbReference type="SUPFAM" id="SSF49373">
    <property type="entry name" value="Invasin/intimin cell-adhesion fragments"/>
    <property type="match status" value="9"/>
</dbReference>
<dbReference type="SMART" id="SM00634">
    <property type="entry name" value="BID_1"/>
    <property type="match status" value="12"/>
</dbReference>
<name>A0A1B8QLL2_9GAMM</name>
<evidence type="ECO:0000313" key="6">
    <source>
        <dbReference type="Proteomes" id="UP000092616"/>
    </source>
</evidence>
<dbReference type="RefSeq" id="WP_067333788.1">
    <property type="nucleotide sequence ID" value="NZ_LZNA01000001.1"/>
</dbReference>
<dbReference type="EMBL" id="LZNA01000001">
    <property type="protein sequence ID" value="OBX84702.1"/>
    <property type="molecule type" value="Genomic_DNA"/>
</dbReference>
<sequence>MAISTSIVKSFQLTALSTALALAGCGGGGGGHNDTLMPKIPKASMTSVTNDSTSNNNNVVQNLANVKKVQLFSAQSLFSLVNDSQLELTVYALDDNNLGVAGVPVNIAITDPAVTGVYSSTVQNLTTDATGKATITLDVRALSGDQRNYLKDKGLEVRATIGNLTTSKTLKGTDNATVTTPSDNVKDILLISDSQNIALEKGSKIELTAIALDGDNNFIPNTAVNFNISNSVLTGVFANSNLTVATNEKGEAKLELEVKSLTAEQAQYLKQNGLVITSKAQGNGVQSNSITLKGIEPSTNSSVQRLDVQAINLISSVNPFTVQQGEKFTITAVVLNSSNTGFGGVPVQFELLDNPADTGIYAVSDTTNVVTNAQGQATFELEVKSTAALQRLVEQGVRVKASAQNTTGATPVVKDSVLTVLGQEPLNTPQTNVNKVANVLLSGSVSEIDLTAGNTFTVVANVGDINRGALSNVPVTFSIPNLEQTGIANLTGSTVKTDEQGQAAIKLEIKSLSQAQRDYLVKNGFIINANVPNGTSVTPLVIKTKPVETPKTVSNISVTSDSNNILMAKGVKVKVTAIALDENFGGIANQELRVSMPAPANTGVYNITGSTVKTNEKGEAVIDLEIKSDLTNAQKDTLRDGLTITVNSTNGKTGQLTLKGQATNAETVDRLTLTANVSNIPLKLGEQFTVTANVADANNGSIEGVPVVFNLPSLAEYGVASLSPASVATNAQGQAVITLQVQSLTDEQRANLLKGFAINATANGKQAPTLTLQGVDNTTQRFDVRRVILNKAFDKYTIKVGEKFTITASVLNPSNEPIAGVPVSFSVPNPSNTGLYAVSNISNVTTNARGEATIELEVKSEAHKQALINGVNFYATAKNTASATPSDVRSTALTVQGVDPTPVAQQPNSAKVASALLSSSINQLDLTTGTKFSVTANIADANRGALRDVPVTFSIPGLEQTGIANLTGSTVITNEQGQATIELEIKSLNQAQRDYLLNNGFVVNASVPNGTRVNPITISTNPPAIEQSVNSVSVTADSNTILMAAGSRVKVTAIALDSNFGGMANQALTFNITDPALTGVFNTTGSTINTNARGEAIIELEVKSALSAEQKRALAEGVTVEVVSTNGKTGSIVITGQPVSETVVGNVALTSNVTNIPLTVGSQFTITATALDPQNGALANIPVTFNLPSFDDYGVASLSPSTVTTNEQGQAVITLQVQSLTDEQRANLLKGFAINATANGKQAPTLTLQGVDNTTQRFDVQRVRLTSPANAFNVKVGERFTVTASVLNGNNIGIGGVPVSFNLVDDPAITGVYVVSDASNVITNANGEATVELEVKSEAAKAYLLQNGARLTATAKNTAANPTRDVTGSIAVRAADPAAAATNPNIAKVTSGVLSSNVAEFDMLPGSKITVTASVADANGGALSGVPVTFSLPSLDQTGFVNLTGSTVTTNSQGQATITVELKKLDAAQRTYLQQNGLKIAANVPNGAAIAPITLGVKDTVVAKEVQNVTVTADSNTILMVAGSKVTVTAVALDDNFGGMKDVDLSFNIPNPQLTGVFNITGSTVGTGSTVRTDERGEAKIELEIKSQLTEAQKQQLQNGLPITVTAPNGKQGIFTLKGQGANETKVNALTLVSDISRIPLTTGSEFTVTALVVDANNGQVTDGVPVTFNLPSLAESGLISLSPSTVRTQNGQASIKLRVQSLTEAQRTALQNGITINATANGQQTALTLQAQPQPSVTVNSVALITDTNTISTDGNETINVTAILRDTANNALGNVPVSFVIDDTNATGIFAASPQNNVLTNANGEATLQLQSRALTDEQRIYLQTMGLTVRVNAGDKTAQTTLRAPMTDASNQAATLMLRSEFNNIAMNVGNKVKLTAVVLDQNSAIVPNASVSFNVPTDSGLINNTGAVVKTGADGRATIELEVTQVTEMLRNGVTITAQSGNARMTTVLRGATNNSSTQAYELFVTQSKERLNTASDTMTLAVRVLDTKGGVQANVPVFLQLLDDGVRQGLSFDANSALRTNENGYVEFDLRQSDVGLVAKLDHTAHVRVIVNDGVFRTEEQTLEIPVTGTAVRNVLASKTSVTDNETISISGQLVDGGGRAITNTRVTLLNNNQPLATPVAANTDNAGNFRVSVNTAALGAAANGTYPLSVRVEGTDRNNQRISQDFSLVTLTQVDPNRLSLSLQRNGTDVTNNELSVGNSGDVVVNLPSDIPVGNVVYLSTDRGVFGNGQSRLGVTVPESRQVTFGGLRSDAPGTARLTLTHNDNTLLNSTVSFISNDVQKLLLQVTNSTVSVNGETNVIATVRDSNDAPIKNALVEFSIVADPSSGRLSSATALTNDSGVAQIAYFAGGVPTPVNGVEIRAAVNQVRIGNEYTNVTRPQVASQRLTVQSMATYIGFAFSDTLQVSADNIYYLQDGSIFVNNSVGQPAANQEVSIAVVPETYTVGLWRVIPRVPEVPEVRDDNGNVTTPAVPEQPARWGQSYFDNTSGRSVQITGSASCLNEDSNGNGILDAGEDYNGDGQLTPINPITVLSRDGQQLGNNQTIRTDSAGKLDFTIRYPKEYAQWMTATVWVTTRVDGSEFRGQRTISLPLVQDDVTLDQTNSTGTRPNTISPFGTLVTANMASFCSFAN</sequence>
<feature type="region of interest" description="Disordered" evidence="2">
    <location>
        <begin position="2466"/>
        <end position="2485"/>
    </location>
</feature>
<gene>
    <name evidence="5" type="ORF">A9306_00040</name>
</gene>
<feature type="domain" description="Big-1" evidence="4">
    <location>
        <begin position="2287"/>
        <end position="2390"/>
    </location>
</feature>
<evidence type="ECO:0000313" key="5">
    <source>
        <dbReference type="EMBL" id="OBX84702.1"/>
    </source>
</evidence>
<dbReference type="InterPro" id="IPR013783">
    <property type="entry name" value="Ig-like_fold"/>
</dbReference>
<protein>
    <recommendedName>
        <fullName evidence="4">Big-1 domain-containing protein</fullName>
    </recommendedName>
</protein>
<dbReference type="PROSITE" id="PS51127">
    <property type="entry name" value="BIG1"/>
    <property type="match status" value="1"/>
</dbReference>
<dbReference type="InterPro" id="IPR003344">
    <property type="entry name" value="Big_1_dom"/>
</dbReference>
<evidence type="ECO:0000259" key="4">
    <source>
        <dbReference type="PROSITE" id="PS51127"/>
    </source>
</evidence>
<comment type="caution">
    <text evidence="5">The sequence shown here is derived from an EMBL/GenBank/DDBJ whole genome shotgun (WGS) entry which is preliminary data.</text>
</comment>
<keyword evidence="3" id="KW-0732">Signal</keyword>
<dbReference type="InterPro" id="IPR008964">
    <property type="entry name" value="Invasin/intimin_cell_adhesion"/>
</dbReference>
<organism evidence="5 6">
    <name type="scientific">Faucicola atlantae</name>
    <dbReference type="NCBI Taxonomy" id="34059"/>
    <lineage>
        <taxon>Bacteria</taxon>
        <taxon>Pseudomonadati</taxon>
        <taxon>Pseudomonadota</taxon>
        <taxon>Gammaproteobacteria</taxon>
        <taxon>Moraxellales</taxon>
        <taxon>Moraxellaceae</taxon>
        <taxon>Faucicola</taxon>
    </lineage>
</organism>
<evidence type="ECO:0000256" key="3">
    <source>
        <dbReference type="SAM" id="SignalP"/>
    </source>
</evidence>
<feature type="chain" id="PRO_5008612485" description="Big-1 domain-containing protein" evidence="3">
    <location>
        <begin position="24"/>
        <end position="2636"/>
    </location>
</feature>
<dbReference type="Proteomes" id="UP000092616">
    <property type="component" value="Unassembled WGS sequence"/>
</dbReference>
<feature type="signal peptide" evidence="3">
    <location>
        <begin position="1"/>
        <end position="23"/>
    </location>
</feature>